<dbReference type="EMBL" id="SPHZ02000012">
    <property type="protein sequence ID" value="KAF0889113.1"/>
    <property type="molecule type" value="Genomic_DNA"/>
</dbReference>
<dbReference type="AlphaFoldDB" id="A0A6G1BP10"/>
<evidence type="ECO:0000313" key="3">
    <source>
        <dbReference type="Proteomes" id="UP000479710"/>
    </source>
</evidence>
<sequence length="93" mass="10164">MGLHWAEAQAAEEDGACSKPRASSAPETGRTEEATVARPKASPPRRKEAVPEHEERVPEPTDGMPHHGDAAPMCSPLRGEERRRRPRPVAQPL</sequence>
<keyword evidence="3" id="KW-1185">Reference proteome</keyword>
<evidence type="ECO:0000313" key="2">
    <source>
        <dbReference type="EMBL" id="KAF0889113.1"/>
    </source>
</evidence>
<accession>A0A6G1BP10</accession>
<feature type="region of interest" description="Disordered" evidence="1">
    <location>
        <begin position="1"/>
        <end position="93"/>
    </location>
</feature>
<name>A0A6G1BP10_9ORYZ</name>
<feature type="compositionally biased region" description="Basic and acidic residues" evidence="1">
    <location>
        <begin position="45"/>
        <end position="69"/>
    </location>
</feature>
<comment type="caution">
    <text evidence="2">The sequence shown here is derived from an EMBL/GenBank/DDBJ whole genome shotgun (WGS) entry which is preliminary data.</text>
</comment>
<reference evidence="2 3" key="1">
    <citation type="submission" date="2019-11" db="EMBL/GenBank/DDBJ databases">
        <title>Whole genome sequence of Oryza granulata.</title>
        <authorList>
            <person name="Li W."/>
        </authorList>
    </citation>
    <scope>NUCLEOTIDE SEQUENCE [LARGE SCALE GENOMIC DNA]</scope>
    <source>
        <strain evidence="3">cv. Menghai</strain>
        <tissue evidence="2">Leaf</tissue>
    </source>
</reference>
<evidence type="ECO:0000256" key="1">
    <source>
        <dbReference type="SAM" id="MobiDB-lite"/>
    </source>
</evidence>
<gene>
    <name evidence="2" type="ORF">E2562_022127</name>
</gene>
<dbReference type="Proteomes" id="UP000479710">
    <property type="component" value="Unassembled WGS sequence"/>
</dbReference>
<protein>
    <submittedName>
        <fullName evidence="2">Uncharacterized protein</fullName>
    </submittedName>
</protein>
<organism evidence="2 3">
    <name type="scientific">Oryza meyeriana var. granulata</name>
    <dbReference type="NCBI Taxonomy" id="110450"/>
    <lineage>
        <taxon>Eukaryota</taxon>
        <taxon>Viridiplantae</taxon>
        <taxon>Streptophyta</taxon>
        <taxon>Embryophyta</taxon>
        <taxon>Tracheophyta</taxon>
        <taxon>Spermatophyta</taxon>
        <taxon>Magnoliopsida</taxon>
        <taxon>Liliopsida</taxon>
        <taxon>Poales</taxon>
        <taxon>Poaceae</taxon>
        <taxon>BOP clade</taxon>
        <taxon>Oryzoideae</taxon>
        <taxon>Oryzeae</taxon>
        <taxon>Oryzinae</taxon>
        <taxon>Oryza</taxon>
        <taxon>Oryza meyeriana</taxon>
    </lineage>
</organism>
<proteinExistence type="predicted"/>